<keyword evidence="2 8" id="KW-0255">Endonuclease</keyword>
<keyword evidence="5 8" id="KW-0378">Hydrolase</keyword>
<dbReference type="RefSeq" id="WP_119314231.1">
    <property type="nucleotide sequence ID" value="NZ_QXDL01000029.1"/>
</dbReference>
<name>A0A399EVI6_9DEIN</name>
<evidence type="ECO:0000313" key="8">
    <source>
        <dbReference type="EMBL" id="RIH88058.1"/>
    </source>
</evidence>
<organism evidence="8 9">
    <name type="scientific">Calidithermus terrae</name>
    <dbReference type="NCBI Taxonomy" id="1408545"/>
    <lineage>
        <taxon>Bacteria</taxon>
        <taxon>Thermotogati</taxon>
        <taxon>Deinococcota</taxon>
        <taxon>Deinococci</taxon>
        <taxon>Thermales</taxon>
        <taxon>Thermaceae</taxon>
        <taxon>Calidithermus</taxon>
    </lineage>
</organism>
<dbReference type="EMBL" id="QXDL01000029">
    <property type="protein sequence ID" value="RIH88058.1"/>
    <property type="molecule type" value="Genomic_DNA"/>
</dbReference>
<dbReference type="InterPro" id="IPR036237">
    <property type="entry name" value="Xyl_isomerase-like_sf"/>
</dbReference>
<evidence type="ECO:0000256" key="4">
    <source>
        <dbReference type="ARBA" id="ARBA00022769"/>
    </source>
</evidence>
<dbReference type="GO" id="GO:0004519">
    <property type="term" value="F:endonuclease activity"/>
    <property type="evidence" value="ECO:0007669"/>
    <property type="project" value="UniProtKB-KW"/>
</dbReference>
<dbReference type="PANTHER" id="PTHR31290:SF5">
    <property type="entry name" value="UV-DAMAGE ENDONUCLEASE"/>
    <property type="match status" value="1"/>
</dbReference>
<evidence type="ECO:0000256" key="3">
    <source>
        <dbReference type="ARBA" id="ARBA00022763"/>
    </source>
</evidence>
<reference evidence="8 9" key="1">
    <citation type="submission" date="2018-08" db="EMBL/GenBank/DDBJ databases">
        <title>Meiothermus terrae DSM 26712 genome sequencing project.</title>
        <authorList>
            <person name="Da Costa M.S."/>
            <person name="Albuquerque L."/>
            <person name="Raposo P."/>
            <person name="Froufe H.J.C."/>
            <person name="Barroso C.S."/>
            <person name="Egas C."/>
        </authorList>
    </citation>
    <scope>NUCLEOTIDE SEQUENCE [LARGE SCALE GENOMIC DNA]</scope>
    <source>
        <strain evidence="8 9">DSM 26712</strain>
    </source>
</reference>
<evidence type="ECO:0000256" key="6">
    <source>
        <dbReference type="ARBA" id="ARBA00023204"/>
    </source>
</evidence>
<sequence>MKATTGGPNLGLVCITHSKAVRYHTYQLSRYRLLPDELKGYVLEELYQANLRTLLRALEFCARWGIRLYRLPPDLFPLSDLCDGVGEMVLEGLKPELAKVGQAAERLGIRLVAHPEPFVVLSSESPLVVERSIAELEHQAQLLDWLGLPRSPWAAITIHGGKGGRGKALAEVVRQLPTPVYNRLCLENDERFYGAGEALEACVEAGVPMVFDAHHHVVKERLDGFDHPSVAEFVRLARDTWPRAEWQVVRISNGRDALHDGAHHDLVTVVPGCYRQVPWIEVEAKAKEMAIAHLQAHWLKDGAGSSPAESTPAPVPASARG</sequence>
<dbReference type="EC" id="3.-.-.-" evidence="8"/>
<keyword evidence="4" id="KW-0228">DNA excision</keyword>
<comment type="caution">
    <text evidence="8">The sequence shown here is derived from an EMBL/GenBank/DDBJ whole genome shotgun (WGS) entry which is preliminary data.</text>
</comment>
<dbReference type="GO" id="GO:0009411">
    <property type="term" value="P:response to UV"/>
    <property type="evidence" value="ECO:0007669"/>
    <property type="project" value="InterPro"/>
</dbReference>
<dbReference type="GO" id="GO:0006289">
    <property type="term" value="P:nucleotide-excision repair"/>
    <property type="evidence" value="ECO:0007669"/>
    <property type="project" value="InterPro"/>
</dbReference>
<keyword evidence="1" id="KW-0540">Nuclease</keyword>
<evidence type="ECO:0000256" key="2">
    <source>
        <dbReference type="ARBA" id="ARBA00022759"/>
    </source>
</evidence>
<protein>
    <submittedName>
        <fullName evidence="8">UV DNA damage endonuclease</fullName>
        <ecNumber evidence="8">3.-.-.-</ecNumber>
    </submittedName>
</protein>
<dbReference type="GO" id="GO:0016787">
    <property type="term" value="F:hydrolase activity"/>
    <property type="evidence" value="ECO:0007669"/>
    <property type="project" value="UniProtKB-KW"/>
</dbReference>
<dbReference type="Pfam" id="PF03851">
    <property type="entry name" value="UvdE"/>
    <property type="match status" value="1"/>
</dbReference>
<evidence type="ECO:0000256" key="1">
    <source>
        <dbReference type="ARBA" id="ARBA00022722"/>
    </source>
</evidence>
<dbReference type="Gene3D" id="3.20.20.150">
    <property type="entry name" value="Divalent-metal-dependent TIM barrel enzymes"/>
    <property type="match status" value="1"/>
</dbReference>
<keyword evidence="6" id="KW-0234">DNA repair</keyword>
<dbReference type="SUPFAM" id="SSF51658">
    <property type="entry name" value="Xylose isomerase-like"/>
    <property type="match status" value="1"/>
</dbReference>
<accession>A0A399EVI6</accession>
<keyword evidence="3" id="KW-0227">DNA damage</keyword>
<dbReference type="InterPro" id="IPR004601">
    <property type="entry name" value="UvdE"/>
</dbReference>
<dbReference type="PANTHER" id="PTHR31290">
    <property type="entry name" value="UV-DAMAGE ENDONUCLEASE"/>
    <property type="match status" value="1"/>
</dbReference>
<evidence type="ECO:0000313" key="9">
    <source>
        <dbReference type="Proteomes" id="UP000265715"/>
    </source>
</evidence>
<dbReference type="OrthoDB" id="9782576at2"/>
<evidence type="ECO:0000256" key="7">
    <source>
        <dbReference type="SAM" id="MobiDB-lite"/>
    </source>
</evidence>
<proteinExistence type="predicted"/>
<dbReference type="AlphaFoldDB" id="A0A399EVI6"/>
<feature type="region of interest" description="Disordered" evidence="7">
    <location>
        <begin position="302"/>
        <end position="321"/>
    </location>
</feature>
<keyword evidence="9" id="KW-1185">Reference proteome</keyword>
<gene>
    <name evidence="8" type="primary">uvsE</name>
    <name evidence="8" type="ORF">Mterra_01053</name>
</gene>
<dbReference type="Proteomes" id="UP000265715">
    <property type="component" value="Unassembled WGS sequence"/>
</dbReference>
<evidence type="ECO:0000256" key="5">
    <source>
        <dbReference type="ARBA" id="ARBA00022801"/>
    </source>
</evidence>